<dbReference type="EMBL" id="JBHRYO010000002">
    <property type="protein sequence ID" value="MFC3755579.1"/>
    <property type="molecule type" value="Genomic_DNA"/>
</dbReference>
<protein>
    <submittedName>
        <fullName evidence="1">Uncharacterized protein</fullName>
    </submittedName>
</protein>
<dbReference type="Proteomes" id="UP001595735">
    <property type="component" value="Unassembled WGS sequence"/>
</dbReference>
<dbReference type="RefSeq" id="WP_378169777.1">
    <property type="nucleotide sequence ID" value="NZ_JBHRYO010000002.1"/>
</dbReference>
<gene>
    <name evidence="1" type="ORF">ACFONJ_06340</name>
</gene>
<keyword evidence="2" id="KW-1185">Reference proteome</keyword>
<evidence type="ECO:0000313" key="1">
    <source>
        <dbReference type="EMBL" id="MFC3755579.1"/>
    </source>
</evidence>
<comment type="caution">
    <text evidence="1">The sequence shown here is derived from an EMBL/GenBank/DDBJ whole genome shotgun (WGS) entry which is preliminary data.</text>
</comment>
<reference evidence="2" key="1">
    <citation type="journal article" date="2019" name="Int. J. Syst. Evol. Microbiol.">
        <title>The Global Catalogue of Microorganisms (GCM) 10K type strain sequencing project: providing services to taxonomists for standard genome sequencing and annotation.</title>
        <authorList>
            <consortium name="The Broad Institute Genomics Platform"/>
            <consortium name="The Broad Institute Genome Sequencing Center for Infectious Disease"/>
            <person name="Wu L."/>
            <person name="Ma J."/>
        </authorList>
    </citation>
    <scope>NUCLEOTIDE SEQUENCE [LARGE SCALE GENOMIC DNA]</scope>
    <source>
        <strain evidence="2">CECT 7798</strain>
    </source>
</reference>
<sequence>MKTINIQNSIIPYIGEKAPYISFPEDIIFNDHTLETEISGWDLKNENLTHLLKVMASLGSCSLYKLLNNSSKENIYFLGEKLRMRKLSYSPISDTITITGRSYLESKRKGKSCLHAKDKQSGEVFYSFELDYYIITQETFKLFYKDFFNDTPIGDYDEKLPEGRVNRSEDRHQFTISLMPFTLNQCKGHFENYPIVPFVYVANCVLREIFNSLGNREDYEIDNLEGYASKAMPTGTEFLIEVFQQKFLKNLIYFKCEIKDAVGNTYAVMIINMSIKSETKK</sequence>
<accession>A0ABV7XTT9</accession>
<name>A0ABV7XTT9_9FLAO</name>
<proteinExistence type="predicted"/>
<organism evidence="1 2">
    <name type="scientific">Chryseobacterium tructae</name>
    <dbReference type="NCBI Taxonomy" id="1037380"/>
    <lineage>
        <taxon>Bacteria</taxon>
        <taxon>Pseudomonadati</taxon>
        <taxon>Bacteroidota</taxon>
        <taxon>Flavobacteriia</taxon>
        <taxon>Flavobacteriales</taxon>
        <taxon>Weeksellaceae</taxon>
        <taxon>Chryseobacterium group</taxon>
        <taxon>Chryseobacterium</taxon>
    </lineage>
</organism>
<evidence type="ECO:0000313" key="2">
    <source>
        <dbReference type="Proteomes" id="UP001595735"/>
    </source>
</evidence>